<dbReference type="PROSITE" id="PS00517">
    <property type="entry name" value="RNASE_3_1"/>
    <property type="match status" value="1"/>
</dbReference>
<keyword evidence="3" id="KW-0540">Nuclease</keyword>
<evidence type="ECO:0000313" key="8">
    <source>
        <dbReference type="EMBL" id="GAH99988.1"/>
    </source>
</evidence>
<keyword evidence="6" id="KW-0694">RNA-binding</keyword>
<comment type="caution">
    <text evidence="8">The sequence shown here is derived from an EMBL/GenBank/DDBJ whole genome shotgun (WGS) entry which is preliminary data.</text>
</comment>
<dbReference type="Gene3D" id="1.10.1520.10">
    <property type="entry name" value="Ribonuclease III domain"/>
    <property type="match status" value="1"/>
</dbReference>
<proteinExistence type="predicted"/>
<dbReference type="AlphaFoldDB" id="X1M0U1"/>
<dbReference type="SUPFAM" id="SSF69065">
    <property type="entry name" value="RNase III domain-like"/>
    <property type="match status" value="1"/>
</dbReference>
<feature type="non-terminal residue" evidence="8">
    <location>
        <position position="1"/>
    </location>
</feature>
<dbReference type="GO" id="GO:0003723">
    <property type="term" value="F:RNA binding"/>
    <property type="evidence" value="ECO:0007669"/>
    <property type="project" value="UniProtKB-KW"/>
</dbReference>
<dbReference type="PANTHER" id="PTHR14950">
    <property type="entry name" value="DICER-RELATED"/>
    <property type="match status" value="1"/>
</dbReference>
<dbReference type="EC" id="3.1.26.3" evidence="2"/>
<dbReference type="GO" id="GO:0006396">
    <property type="term" value="P:RNA processing"/>
    <property type="evidence" value="ECO:0007669"/>
    <property type="project" value="InterPro"/>
</dbReference>
<evidence type="ECO:0000256" key="4">
    <source>
        <dbReference type="ARBA" id="ARBA00022759"/>
    </source>
</evidence>
<feature type="domain" description="RNase III" evidence="7">
    <location>
        <begin position="9"/>
        <end position="123"/>
    </location>
</feature>
<evidence type="ECO:0000259" key="7">
    <source>
        <dbReference type="PROSITE" id="PS50142"/>
    </source>
</evidence>
<dbReference type="GO" id="GO:0004525">
    <property type="term" value="F:ribonuclease III activity"/>
    <property type="evidence" value="ECO:0007669"/>
    <property type="project" value="UniProtKB-EC"/>
</dbReference>
<keyword evidence="5" id="KW-0378">Hydrolase</keyword>
<evidence type="ECO:0000256" key="2">
    <source>
        <dbReference type="ARBA" id="ARBA00012177"/>
    </source>
</evidence>
<gene>
    <name evidence="8" type="ORF">S06H3_02052</name>
</gene>
<evidence type="ECO:0000256" key="6">
    <source>
        <dbReference type="ARBA" id="ARBA00022884"/>
    </source>
</evidence>
<dbReference type="FunFam" id="1.10.1520.10:FF:000001">
    <property type="entry name" value="Ribonuclease 3"/>
    <property type="match status" value="1"/>
</dbReference>
<dbReference type="InterPro" id="IPR007160">
    <property type="entry name" value="DUF362"/>
</dbReference>
<dbReference type="CDD" id="cd00593">
    <property type="entry name" value="RIBOc"/>
    <property type="match status" value="1"/>
</dbReference>
<dbReference type="EMBL" id="BARV01000566">
    <property type="protein sequence ID" value="GAH99988.1"/>
    <property type="molecule type" value="Genomic_DNA"/>
</dbReference>
<dbReference type="Pfam" id="PF14622">
    <property type="entry name" value="Ribonucleas_3_3"/>
    <property type="match status" value="1"/>
</dbReference>
<evidence type="ECO:0000256" key="1">
    <source>
        <dbReference type="ARBA" id="ARBA00000109"/>
    </source>
</evidence>
<dbReference type="PANTHER" id="PTHR14950:SF37">
    <property type="entry name" value="ENDORIBONUCLEASE DICER"/>
    <property type="match status" value="1"/>
</dbReference>
<keyword evidence="4" id="KW-0255">Endonuclease</keyword>
<dbReference type="InterPro" id="IPR000999">
    <property type="entry name" value="RNase_III_dom"/>
</dbReference>
<organism evidence="8">
    <name type="scientific">marine sediment metagenome</name>
    <dbReference type="NCBI Taxonomy" id="412755"/>
    <lineage>
        <taxon>unclassified sequences</taxon>
        <taxon>metagenomes</taxon>
        <taxon>ecological metagenomes</taxon>
    </lineage>
</organism>
<comment type="catalytic activity">
    <reaction evidence="1">
        <text>Endonucleolytic cleavage to 5'-phosphomonoester.</text>
        <dbReference type="EC" id="3.1.26.3"/>
    </reaction>
</comment>
<evidence type="ECO:0000256" key="5">
    <source>
        <dbReference type="ARBA" id="ARBA00022801"/>
    </source>
</evidence>
<reference evidence="8" key="1">
    <citation type="journal article" date="2014" name="Front. Microbiol.">
        <title>High frequency of phylogenetically diverse reductive dehalogenase-homologous genes in deep subseafloor sedimentary metagenomes.</title>
        <authorList>
            <person name="Kawai M."/>
            <person name="Futagami T."/>
            <person name="Toyoda A."/>
            <person name="Takaki Y."/>
            <person name="Nishi S."/>
            <person name="Hori S."/>
            <person name="Arai W."/>
            <person name="Tsubouchi T."/>
            <person name="Morono Y."/>
            <person name="Uchiyama I."/>
            <person name="Ito T."/>
            <person name="Fujiyama A."/>
            <person name="Inagaki F."/>
            <person name="Takami H."/>
        </authorList>
    </citation>
    <scope>NUCLEOTIDE SEQUENCE</scope>
    <source>
        <strain evidence="8">Expedition CK06-06</strain>
    </source>
</reference>
<accession>X1M0U1</accession>
<dbReference type="InterPro" id="IPR036389">
    <property type="entry name" value="RNase_III_sf"/>
</dbReference>
<protein>
    <recommendedName>
        <fullName evidence="2">ribonuclease III</fullName>
        <ecNumber evidence="2">3.1.26.3</ecNumber>
    </recommendedName>
</protein>
<name>X1M0U1_9ZZZZ</name>
<evidence type="ECO:0000256" key="3">
    <source>
        <dbReference type="ARBA" id="ARBA00022722"/>
    </source>
</evidence>
<dbReference type="PROSITE" id="PS50142">
    <property type="entry name" value="RNASE_3_2"/>
    <property type="match status" value="1"/>
</dbReference>
<sequence length="341" mass="38077">DWDNCQGALGIHFSDESLLEQAFVHRSYLNENPDFALPSNERLEFLGDAILNVIVAEQLYSEFPELPEGELTTIRASLVCRQTLAEAASSLKLGDWLLLGQGEEASGGREKQSNLANGMEVLIEPCAVYPLTYPVPTSPEILNIIIEGIKKVSDADVIIVDGTPGGESIYPIYQALGYSFRHVLMLDVRDSIFLEIENPLTQIFATPTFWVPNAVLRSDFLISVTPFKVCGNRGRFSIANLLGLLPVSKYRIGEEGWGALYELGIERVLADLYYTLPFDLGIIEARQKFFYTDDPRKGRIEECGKILIGEPHEVDREAAQLARVECEYLNLIDEGRSQLED</sequence>
<dbReference type="SMART" id="SM00535">
    <property type="entry name" value="RIBOc"/>
    <property type="match status" value="1"/>
</dbReference>
<dbReference type="Pfam" id="PF04015">
    <property type="entry name" value="DUF362"/>
    <property type="match status" value="1"/>
</dbReference>